<proteinExistence type="inferred from homology"/>
<gene>
    <name evidence="6" type="ORF">C2I19_03025</name>
</gene>
<dbReference type="PANTHER" id="PTHR30118:SF15">
    <property type="entry name" value="TRANSCRIPTIONAL REGULATORY PROTEIN"/>
    <property type="match status" value="1"/>
</dbReference>
<dbReference type="GO" id="GO:0003700">
    <property type="term" value="F:DNA-binding transcription factor activity"/>
    <property type="evidence" value="ECO:0007669"/>
    <property type="project" value="InterPro"/>
</dbReference>
<dbReference type="InterPro" id="IPR005119">
    <property type="entry name" value="LysR_subst-bd"/>
</dbReference>
<dbReference type="InterPro" id="IPR050389">
    <property type="entry name" value="LysR-type_TF"/>
</dbReference>
<feature type="domain" description="HTH lysR-type" evidence="5">
    <location>
        <begin position="6"/>
        <end position="63"/>
    </location>
</feature>
<evidence type="ECO:0000256" key="4">
    <source>
        <dbReference type="ARBA" id="ARBA00023163"/>
    </source>
</evidence>
<name>A0A2S5DKT5_9NEIS</name>
<evidence type="ECO:0000313" key="7">
    <source>
        <dbReference type="Proteomes" id="UP000237082"/>
    </source>
</evidence>
<dbReference type="Gene3D" id="3.40.190.10">
    <property type="entry name" value="Periplasmic binding protein-like II"/>
    <property type="match status" value="2"/>
</dbReference>
<dbReference type="PRINTS" id="PR00039">
    <property type="entry name" value="HTHLYSR"/>
</dbReference>
<dbReference type="GO" id="GO:0003677">
    <property type="term" value="F:DNA binding"/>
    <property type="evidence" value="ECO:0007669"/>
    <property type="project" value="UniProtKB-KW"/>
</dbReference>
<dbReference type="OrthoDB" id="8924032at2"/>
<dbReference type="AlphaFoldDB" id="A0A2S5DKT5"/>
<organism evidence="6 7">
    <name type="scientific">Chromobacterium alticapitis</name>
    <dbReference type="NCBI Taxonomy" id="2073169"/>
    <lineage>
        <taxon>Bacteria</taxon>
        <taxon>Pseudomonadati</taxon>
        <taxon>Pseudomonadota</taxon>
        <taxon>Betaproteobacteria</taxon>
        <taxon>Neisseriales</taxon>
        <taxon>Chromobacteriaceae</taxon>
        <taxon>Chromobacterium</taxon>
    </lineage>
</organism>
<reference evidence="7" key="1">
    <citation type="submission" date="2018-02" db="EMBL/GenBank/DDBJ databases">
        <authorList>
            <person name="O'Hara-Hanley K."/>
            <person name="Soby S."/>
        </authorList>
    </citation>
    <scope>NUCLEOTIDE SEQUENCE [LARGE SCALE GENOMIC DNA]</scope>
    <source>
        <strain evidence="7">MWU14-2602</strain>
    </source>
</reference>
<dbReference type="Pfam" id="PF03466">
    <property type="entry name" value="LysR_substrate"/>
    <property type="match status" value="1"/>
</dbReference>
<keyword evidence="4" id="KW-0804">Transcription</keyword>
<evidence type="ECO:0000256" key="3">
    <source>
        <dbReference type="ARBA" id="ARBA00023125"/>
    </source>
</evidence>
<dbReference type="Proteomes" id="UP000237082">
    <property type="component" value="Unassembled WGS sequence"/>
</dbReference>
<dbReference type="SUPFAM" id="SSF53850">
    <property type="entry name" value="Periplasmic binding protein-like II"/>
    <property type="match status" value="1"/>
</dbReference>
<evidence type="ECO:0000313" key="6">
    <source>
        <dbReference type="EMBL" id="POZ63621.1"/>
    </source>
</evidence>
<dbReference type="InterPro" id="IPR000847">
    <property type="entry name" value="LysR_HTH_N"/>
</dbReference>
<evidence type="ECO:0000256" key="1">
    <source>
        <dbReference type="ARBA" id="ARBA00009437"/>
    </source>
</evidence>
<sequence length="303" mass="33220">MDTGRLDLNLLHTLEALLEERNVTRAAARLHLSQPAVSAQLARLRALFDDPLLLPAQRGMRPTAKAEQLLAPLQAALRQLRETLQASQDFDPSAADMTLRLACTDYAQAVAVLPLIQRLRRLAPGIRLAVRHLESARLRRQAESGEVDLALISPDGAPPGLHARALFEDRYVLIGRQGHPAWRNGVTLARYLEQEHVVVSLGSGDFGTEVDAALAEQGLARRVALSAASFLLVPEIVAQTDYVALMPQRLVSASRVPLAVAACPFAVPGFGVSMVWHPRNHRHPGQRWLRQLFADQMAEPAMV</sequence>
<dbReference type="Pfam" id="PF00126">
    <property type="entry name" value="HTH_1"/>
    <property type="match status" value="1"/>
</dbReference>
<dbReference type="PROSITE" id="PS50931">
    <property type="entry name" value="HTH_LYSR"/>
    <property type="match status" value="1"/>
</dbReference>
<dbReference type="EMBL" id="PQWB01000011">
    <property type="protein sequence ID" value="POZ63621.1"/>
    <property type="molecule type" value="Genomic_DNA"/>
</dbReference>
<comment type="caution">
    <text evidence="6">The sequence shown here is derived from an EMBL/GenBank/DDBJ whole genome shotgun (WGS) entry which is preliminary data.</text>
</comment>
<accession>A0A2S5DKT5</accession>
<dbReference type="InterPro" id="IPR036390">
    <property type="entry name" value="WH_DNA-bd_sf"/>
</dbReference>
<dbReference type="Gene3D" id="1.10.10.10">
    <property type="entry name" value="Winged helix-like DNA-binding domain superfamily/Winged helix DNA-binding domain"/>
    <property type="match status" value="1"/>
</dbReference>
<dbReference type="PANTHER" id="PTHR30118">
    <property type="entry name" value="HTH-TYPE TRANSCRIPTIONAL REGULATOR LEUO-RELATED"/>
    <property type="match status" value="1"/>
</dbReference>
<comment type="similarity">
    <text evidence="1">Belongs to the LysR transcriptional regulatory family.</text>
</comment>
<dbReference type="SUPFAM" id="SSF46785">
    <property type="entry name" value="Winged helix' DNA-binding domain"/>
    <property type="match status" value="1"/>
</dbReference>
<keyword evidence="3" id="KW-0238">DNA-binding</keyword>
<keyword evidence="2" id="KW-0805">Transcription regulation</keyword>
<protein>
    <submittedName>
        <fullName evidence="6">LysR family transcriptional regulator</fullName>
    </submittedName>
</protein>
<evidence type="ECO:0000259" key="5">
    <source>
        <dbReference type="PROSITE" id="PS50931"/>
    </source>
</evidence>
<keyword evidence="7" id="KW-1185">Reference proteome</keyword>
<evidence type="ECO:0000256" key="2">
    <source>
        <dbReference type="ARBA" id="ARBA00023015"/>
    </source>
</evidence>
<dbReference type="InterPro" id="IPR036388">
    <property type="entry name" value="WH-like_DNA-bd_sf"/>
</dbReference>